<reference evidence="1" key="1">
    <citation type="journal article" date="2014" name="Nat. Commun.">
        <title>The rainbow trout genome provides novel insights into evolution after whole-genome duplication in vertebrates.</title>
        <authorList>
            <person name="Berthelot C."/>
            <person name="Brunet F."/>
            <person name="Chalopin D."/>
            <person name="Juanchich A."/>
            <person name="Bernard M."/>
            <person name="Noel B."/>
            <person name="Bento P."/>
            <person name="Da Silva C."/>
            <person name="Labadie K."/>
            <person name="Alberti A."/>
            <person name="Aury J.M."/>
            <person name="Louis A."/>
            <person name="Dehais P."/>
            <person name="Bardou P."/>
            <person name="Montfort J."/>
            <person name="Klopp C."/>
            <person name="Cabau C."/>
            <person name="Gaspin C."/>
            <person name="Thorgaard G.H."/>
            <person name="Boussaha M."/>
            <person name="Quillet E."/>
            <person name="Guyomard R."/>
            <person name="Galiana D."/>
            <person name="Bobe J."/>
            <person name="Volff J.N."/>
            <person name="Genet C."/>
            <person name="Wincker P."/>
            <person name="Jaillon O."/>
            <person name="Roest Crollius H."/>
            <person name="Guiguen Y."/>
        </authorList>
    </citation>
    <scope>NUCLEOTIDE SEQUENCE [LARGE SCALE GENOMIC DNA]</scope>
</reference>
<reference evidence="1" key="2">
    <citation type="submission" date="2014-03" db="EMBL/GenBank/DDBJ databases">
        <authorList>
            <person name="Genoscope - CEA"/>
        </authorList>
    </citation>
    <scope>NUCLEOTIDE SEQUENCE</scope>
</reference>
<name>A0A060X5I9_ONCMY</name>
<proteinExistence type="predicted"/>
<accession>A0A060X5I9</accession>
<dbReference type="EMBL" id="FR905005">
    <property type="protein sequence ID" value="CDQ74858.1"/>
    <property type="molecule type" value="Genomic_DNA"/>
</dbReference>
<dbReference type="AlphaFoldDB" id="A0A060X5I9"/>
<gene>
    <name evidence="1" type="ORF">GSONMT00012577001</name>
</gene>
<evidence type="ECO:0000313" key="1">
    <source>
        <dbReference type="EMBL" id="CDQ74858.1"/>
    </source>
</evidence>
<protein>
    <submittedName>
        <fullName evidence="1">Uncharacterized protein</fullName>
    </submittedName>
</protein>
<sequence>MLPRAGPRNENPSLMDRKGSVAVPQLSNEMQLSIMMKVKSGELTIDDALNQARRSNQEELKQSLATEEQQASQYNFSVYKYNRYRWQKRILQASQIWVPF</sequence>
<dbReference type="Proteomes" id="UP000193380">
    <property type="component" value="Unassembled WGS sequence"/>
</dbReference>
<evidence type="ECO:0000313" key="2">
    <source>
        <dbReference type="Proteomes" id="UP000193380"/>
    </source>
</evidence>
<dbReference type="PaxDb" id="8022-A0A060X5I9"/>
<organism evidence="1 2">
    <name type="scientific">Oncorhynchus mykiss</name>
    <name type="common">Rainbow trout</name>
    <name type="synonym">Salmo gairdneri</name>
    <dbReference type="NCBI Taxonomy" id="8022"/>
    <lineage>
        <taxon>Eukaryota</taxon>
        <taxon>Metazoa</taxon>
        <taxon>Chordata</taxon>
        <taxon>Craniata</taxon>
        <taxon>Vertebrata</taxon>
        <taxon>Euteleostomi</taxon>
        <taxon>Actinopterygii</taxon>
        <taxon>Neopterygii</taxon>
        <taxon>Teleostei</taxon>
        <taxon>Protacanthopterygii</taxon>
        <taxon>Salmoniformes</taxon>
        <taxon>Salmonidae</taxon>
        <taxon>Salmoninae</taxon>
        <taxon>Oncorhynchus</taxon>
    </lineage>
</organism>
<dbReference type="STRING" id="8022.A0A060X5I9"/>